<gene>
    <name evidence="8" type="ORF">HAZT_HAZT005500</name>
</gene>
<comment type="caution">
    <text evidence="8">The sequence shown here is derived from an EMBL/GenBank/DDBJ whole genome shotgun (WGS) entry which is preliminary data.</text>
</comment>
<feature type="transmembrane region" description="Helical" evidence="7">
    <location>
        <begin position="161"/>
        <end position="185"/>
    </location>
</feature>
<evidence type="ECO:0000256" key="7">
    <source>
        <dbReference type="SAM" id="Phobius"/>
    </source>
</evidence>
<sequence>MVEVALVIVTVVLAMVDSSGWDGEFFWVTMVSIVFINIANAIYQNTVYGMAARLPFKYMGAVILGSVSSVLKLRAVKILNEGLPVFKKKRLNMMAPNLRTSAIYFFITALFVLLACFDTYFALPLNFEKAQKTSKRAAGMGKVRVPYCSERIMPVLIDSDWAYWALSVVLGLTSGYYSSLAMMYCP</sequence>
<feature type="transmembrane region" description="Helical" evidence="7">
    <location>
        <begin position="102"/>
        <end position="123"/>
    </location>
</feature>
<reference evidence="8" key="1">
    <citation type="submission" date="2014-08" db="EMBL/GenBank/DDBJ databases">
        <authorList>
            <person name="Murali S."/>
            <person name="Richards S."/>
            <person name="Bandaranaike D."/>
            <person name="Bellair M."/>
            <person name="Blankenburg K."/>
            <person name="Chao H."/>
            <person name="Dinh H."/>
            <person name="Doddapaneni H."/>
            <person name="Dugan-Rocha S."/>
            <person name="Elkadiri S."/>
            <person name="Gnanaolivu R."/>
            <person name="Hughes D."/>
            <person name="Lee S."/>
            <person name="Li M."/>
            <person name="Ming W."/>
            <person name="Munidasa M."/>
            <person name="Muniz J."/>
            <person name="Nguyen L."/>
            <person name="Osuji N."/>
            <person name="Pu L.-L."/>
            <person name="Puazo M."/>
            <person name="Skinner E."/>
            <person name="Qu C."/>
            <person name="Quiroz J."/>
            <person name="Raj R."/>
            <person name="Weissenberger G."/>
            <person name="Xin Y."/>
            <person name="Zou X."/>
            <person name="Han Y."/>
            <person name="Worley K."/>
            <person name="Muzny D."/>
            <person name="Gibbs R."/>
        </authorList>
    </citation>
    <scope>NUCLEOTIDE SEQUENCE</scope>
    <source>
        <strain evidence="8">HAZT.00-mixed</strain>
        <tissue evidence="8">Whole organism</tissue>
    </source>
</reference>
<protein>
    <submittedName>
        <fullName evidence="8">Uncharacterized protein</fullName>
    </submittedName>
</protein>
<dbReference type="EMBL" id="JQDR03009873">
    <property type="protein sequence ID" value="KAA0195083.1"/>
    <property type="molecule type" value="Genomic_DNA"/>
</dbReference>
<reference evidence="8" key="2">
    <citation type="journal article" date="2018" name="Environ. Sci. Technol.">
        <title>The Toxicogenome of Hyalella azteca: A Model for Sediment Ecotoxicology and Evolutionary Toxicology.</title>
        <authorList>
            <person name="Poynton H.C."/>
            <person name="Hasenbein S."/>
            <person name="Benoit J.B."/>
            <person name="Sepulveda M.S."/>
            <person name="Poelchau M.F."/>
            <person name="Hughes D.S.T."/>
            <person name="Murali S.C."/>
            <person name="Chen S."/>
            <person name="Glastad K.M."/>
            <person name="Goodisman M.A.D."/>
            <person name="Werren J.H."/>
            <person name="Vineis J.H."/>
            <person name="Bowen J.L."/>
            <person name="Friedrich M."/>
            <person name="Jones J."/>
            <person name="Robertson H.M."/>
            <person name="Feyereisen R."/>
            <person name="Mechler-Hickson A."/>
            <person name="Mathers N."/>
            <person name="Lee C.E."/>
            <person name="Colbourne J.K."/>
            <person name="Biales A."/>
            <person name="Johnston J.S."/>
            <person name="Wellborn G.A."/>
            <person name="Rosendale A.J."/>
            <person name="Cridge A.G."/>
            <person name="Munoz-Torres M.C."/>
            <person name="Bain P.A."/>
            <person name="Manny A.R."/>
            <person name="Major K.M."/>
            <person name="Lambert F.N."/>
            <person name="Vulpe C.D."/>
            <person name="Tuck P."/>
            <person name="Blalock B.J."/>
            <person name="Lin Y.Y."/>
            <person name="Smith M.E."/>
            <person name="Ochoa-Acuna H."/>
            <person name="Chen M.M."/>
            <person name="Childers C.P."/>
            <person name="Qu J."/>
            <person name="Dugan S."/>
            <person name="Lee S.L."/>
            <person name="Chao H."/>
            <person name="Dinh H."/>
            <person name="Han Y."/>
            <person name="Doddapaneni H."/>
            <person name="Worley K.C."/>
            <person name="Muzny D.M."/>
            <person name="Gibbs R.A."/>
            <person name="Richards S."/>
        </authorList>
    </citation>
    <scope>NUCLEOTIDE SEQUENCE</scope>
    <source>
        <strain evidence="8">HAZT.00-mixed</strain>
        <tissue evidence="8">Whole organism</tissue>
    </source>
</reference>
<reference evidence="8" key="3">
    <citation type="submission" date="2019-06" db="EMBL/GenBank/DDBJ databases">
        <authorList>
            <person name="Poynton C."/>
            <person name="Hasenbein S."/>
            <person name="Benoit J.B."/>
            <person name="Sepulveda M.S."/>
            <person name="Poelchau M.F."/>
            <person name="Murali S.C."/>
            <person name="Chen S."/>
            <person name="Glastad K.M."/>
            <person name="Werren J.H."/>
            <person name="Vineis J.H."/>
            <person name="Bowen J.L."/>
            <person name="Friedrich M."/>
            <person name="Jones J."/>
            <person name="Robertson H.M."/>
            <person name="Feyereisen R."/>
            <person name="Mechler-Hickson A."/>
            <person name="Mathers N."/>
            <person name="Lee C.E."/>
            <person name="Colbourne J.K."/>
            <person name="Biales A."/>
            <person name="Johnston J.S."/>
            <person name="Wellborn G.A."/>
            <person name="Rosendale A.J."/>
            <person name="Cridge A.G."/>
            <person name="Munoz-Torres M.C."/>
            <person name="Bain P.A."/>
            <person name="Manny A.R."/>
            <person name="Major K.M."/>
            <person name="Lambert F.N."/>
            <person name="Vulpe C.D."/>
            <person name="Tuck P."/>
            <person name="Blalock B.J."/>
            <person name="Lin Y.-Y."/>
            <person name="Smith M.E."/>
            <person name="Ochoa-Acuna H."/>
            <person name="Chen M.-J.M."/>
            <person name="Childers C.P."/>
            <person name="Qu J."/>
            <person name="Dugan S."/>
            <person name="Lee S.L."/>
            <person name="Chao H."/>
            <person name="Dinh H."/>
            <person name="Han Y."/>
            <person name="Doddapaneni H."/>
            <person name="Worley K.C."/>
            <person name="Muzny D.M."/>
            <person name="Gibbs R.A."/>
            <person name="Richards S."/>
        </authorList>
    </citation>
    <scope>NUCLEOTIDE SEQUENCE</scope>
    <source>
        <strain evidence="8">HAZT.00-mixed</strain>
        <tissue evidence="8">Whole organism</tissue>
    </source>
</reference>
<proteinExistence type="inferred from homology"/>
<evidence type="ECO:0000313" key="8">
    <source>
        <dbReference type="EMBL" id="KAA0195083.1"/>
    </source>
</evidence>
<accession>A0A6A0H0E2</accession>
<evidence type="ECO:0000256" key="1">
    <source>
        <dbReference type="ARBA" id="ARBA00004141"/>
    </source>
</evidence>
<dbReference type="GO" id="GO:0005337">
    <property type="term" value="F:nucleoside transmembrane transporter activity"/>
    <property type="evidence" value="ECO:0007669"/>
    <property type="project" value="InterPro"/>
</dbReference>
<keyword evidence="6 7" id="KW-0472">Membrane</keyword>
<dbReference type="AlphaFoldDB" id="A0A6A0H0E2"/>
<feature type="non-terminal residue" evidence="8">
    <location>
        <position position="186"/>
    </location>
</feature>
<comment type="similarity">
    <text evidence="2">Belongs to the SLC29A/ENT transporter (TC 2.A.57) family.</text>
</comment>
<keyword evidence="4 7" id="KW-0812">Transmembrane</keyword>
<evidence type="ECO:0000256" key="5">
    <source>
        <dbReference type="ARBA" id="ARBA00022989"/>
    </source>
</evidence>
<evidence type="ECO:0000256" key="2">
    <source>
        <dbReference type="ARBA" id="ARBA00007965"/>
    </source>
</evidence>
<evidence type="ECO:0000256" key="4">
    <source>
        <dbReference type="ARBA" id="ARBA00022692"/>
    </source>
</evidence>
<dbReference type="GO" id="GO:0005886">
    <property type="term" value="C:plasma membrane"/>
    <property type="evidence" value="ECO:0007669"/>
    <property type="project" value="TreeGrafter"/>
</dbReference>
<dbReference type="PANTHER" id="PTHR10332">
    <property type="entry name" value="EQUILIBRATIVE NUCLEOSIDE TRANSPORTER"/>
    <property type="match status" value="1"/>
</dbReference>
<keyword evidence="3" id="KW-0813">Transport</keyword>
<dbReference type="Pfam" id="PF01733">
    <property type="entry name" value="Nucleoside_tran"/>
    <property type="match status" value="1"/>
</dbReference>
<keyword evidence="5 7" id="KW-1133">Transmembrane helix</keyword>
<dbReference type="Proteomes" id="UP000711488">
    <property type="component" value="Unassembled WGS sequence"/>
</dbReference>
<evidence type="ECO:0000256" key="6">
    <source>
        <dbReference type="ARBA" id="ARBA00023136"/>
    </source>
</evidence>
<feature type="transmembrane region" description="Helical" evidence="7">
    <location>
        <begin position="25"/>
        <end position="43"/>
    </location>
</feature>
<dbReference type="PANTHER" id="PTHR10332:SF80">
    <property type="entry name" value="EQUILIBRATIVE NUCLEOSIDE TRANSPORTER 2, ISOFORM A"/>
    <property type="match status" value="1"/>
</dbReference>
<name>A0A6A0H0E2_HYAAZ</name>
<organism evidence="8">
    <name type="scientific">Hyalella azteca</name>
    <name type="common">Amphipod</name>
    <dbReference type="NCBI Taxonomy" id="294128"/>
    <lineage>
        <taxon>Eukaryota</taxon>
        <taxon>Metazoa</taxon>
        <taxon>Ecdysozoa</taxon>
        <taxon>Arthropoda</taxon>
        <taxon>Crustacea</taxon>
        <taxon>Multicrustacea</taxon>
        <taxon>Malacostraca</taxon>
        <taxon>Eumalacostraca</taxon>
        <taxon>Peracarida</taxon>
        <taxon>Amphipoda</taxon>
        <taxon>Senticaudata</taxon>
        <taxon>Talitrida</taxon>
        <taxon>Talitroidea</taxon>
        <taxon>Hyalellidae</taxon>
        <taxon>Hyalella</taxon>
    </lineage>
</organism>
<comment type="subcellular location">
    <subcellularLocation>
        <location evidence="1">Membrane</location>
        <topology evidence="1">Multi-pass membrane protein</topology>
    </subcellularLocation>
</comment>
<evidence type="ECO:0000256" key="3">
    <source>
        <dbReference type="ARBA" id="ARBA00022448"/>
    </source>
</evidence>
<dbReference type="InterPro" id="IPR002259">
    <property type="entry name" value="Eqnu_transpt"/>
</dbReference>